<keyword evidence="1" id="KW-0676">Redox-active center</keyword>
<dbReference type="InterPro" id="IPR011893">
    <property type="entry name" value="Selenoprotein_Rdx-typ"/>
</dbReference>
<dbReference type="SUPFAM" id="SSF52833">
    <property type="entry name" value="Thioredoxin-like"/>
    <property type="match status" value="1"/>
</dbReference>
<dbReference type="InterPro" id="IPR036249">
    <property type="entry name" value="Thioredoxin-like_sf"/>
</dbReference>
<keyword evidence="3" id="KW-1185">Reference proteome</keyword>
<dbReference type="NCBIfam" id="TIGR02174">
    <property type="entry name" value="CXXU_selWTH"/>
    <property type="match status" value="1"/>
</dbReference>
<name>A0A8T3E8V2_9TELE</name>
<sequence>MPIRRQVPEANVSGNVGRRTSFEVTVNDKLIFSKLKAGAFPDNKEVVEMVKRASKGETVEKVKKKKETCVAM</sequence>
<protein>
    <submittedName>
        <fullName evidence="2">Uncharacterized protein</fullName>
    </submittedName>
</protein>
<evidence type="ECO:0000256" key="1">
    <source>
        <dbReference type="ARBA" id="ARBA00023284"/>
    </source>
</evidence>
<reference evidence="2" key="1">
    <citation type="submission" date="2021-01" db="EMBL/GenBank/DDBJ databases">
        <authorList>
            <person name="Zahm M."/>
            <person name="Roques C."/>
            <person name="Cabau C."/>
            <person name="Klopp C."/>
            <person name="Donnadieu C."/>
            <person name="Jouanno E."/>
            <person name="Lampietro C."/>
            <person name="Louis A."/>
            <person name="Herpin A."/>
            <person name="Echchiki A."/>
            <person name="Berthelot C."/>
            <person name="Parey E."/>
            <person name="Roest-Crollius H."/>
            <person name="Braasch I."/>
            <person name="Postlethwait J."/>
            <person name="Bobe J."/>
            <person name="Montfort J."/>
            <person name="Bouchez O."/>
            <person name="Begum T."/>
            <person name="Mejri S."/>
            <person name="Adams A."/>
            <person name="Chen W.-J."/>
            <person name="Guiguen Y."/>
        </authorList>
    </citation>
    <scope>NUCLEOTIDE SEQUENCE</scope>
    <source>
        <tissue evidence="2">Blood</tissue>
    </source>
</reference>
<evidence type="ECO:0000313" key="3">
    <source>
        <dbReference type="Proteomes" id="UP000829720"/>
    </source>
</evidence>
<dbReference type="OrthoDB" id="5962009at2759"/>
<dbReference type="Gene3D" id="3.40.30.10">
    <property type="entry name" value="Glutaredoxin"/>
    <property type="match status" value="1"/>
</dbReference>
<proteinExistence type="predicted"/>
<dbReference type="AlphaFoldDB" id="A0A8T3E8V2"/>
<gene>
    <name evidence="2" type="ORF">AGOR_G00002790</name>
</gene>
<dbReference type="Proteomes" id="UP000829720">
    <property type="component" value="Unassembled WGS sequence"/>
</dbReference>
<evidence type="ECO:0000313" key="2">
    <source>
        <dbReference type="EMBL" id="KAI1904157.1"/>
    </source>
</evidence>
<dbReference type="EMBL" id="JAERUA010000001">
    <property type="protein sequence ID" value="KAI1904157.1"/>
    <property type="molecule type" value="Genomic_DNA"/>
</dbReference>
<comment type="caution">
    <text evidence="2">The sequence shown here is derived from an EMBL/GenBank/DDBJ whole genome shotgun (WGS) entry which is preliminary data.</text>
</comment>
<accession>A0A8T3E8V2</accession>
<dbReference type="Pfam" id="PF10262">
    <property type="entry name" value="Rdx"/>
    <property type="match status" value="1"/>
</dbReference>
<organism evidence="2 3">
    <name type="scientific">Albula goreensis</name>
    <dbReference type="NCBI Taxonomy" id="1534307"/>
    <lineage>
        <taxon>Eukaryota</taxon>
        <taxon>Metazoa</taxon>
        <taxon>Chordata</taxon>
        <taxon>Craniata</taxon>
        <taxon>Vertebrata</taxon>
        <taxon>Euteleostomi</taxon>
        <taxon>Actinopterygii</taxon>
        <taxon>Neopterygii</taxon>
        <taxon>Teleostei</taxon>
        <taxon>Albuliformes</taxon>
        <taxon>Albulidae</taxon>
        <taxon>Albula</taxon>
    </lineage>
</organism>